<reference evidence="2 3" key="1">
    <citation type="submission" date="2022-10" db="EMBL/GenBank/DDBJ databases">
        <title>Janthinobacterium sp. hw3 Genome sequencing.</title>
        <authorList>
            <person name="Park S."/>
        </authorList>
    </citation>
    <scope>NUCLEOTIDE SEQUENCE [LARGE SCALE GENOMIC DNA]</scope>
    <source>
        <strain evidence="3">hw3</strain>
    </source>
</reference>
<dbReference type="Gene3D" id="3.90.930.1">
    <property type="match status" value="1"/>
</dbReference>
<feature type="chain" id="PRO_5045841159" evidence="1">
    <location>
        <begin position="28"/>
        <end position="373"/>
    </location>
</feature>
<evidence type="ECO:0000256" key="1">
    <source>
        <dbReference type="SAM" id="SignalP"/>
    </source>
</evidence>
<name>A0ABT5K7N3_9BURK</name>
<protein>
    <submittedName>
        <fullName evidence="2">Toxin-antitoxin system YwqK family antitoxin</fullName>
    </submittedName>
</protein>
<keyword evidence="3" id="KW-1185">Reference proteome</keyword>
<evidence type="ECO:0000313" key="3">
    <source>
        <dbReference type="Proteomes" id="UP001221208"/>
    </source>
</evidence>
<evidence type="ECO:0000313" key="2">
    <source>
        <dbReference type="EMBL" id="MDC8760665.1"/>
    </source>
</evidence>
<proteinExistence type="predicted"/>
<gene>
    <name evidence="2" type="ORF">OIK44_24055</name>
</gene>
<organism evidence="2 3">
    <name type="scientific">Janthinobacterium fluminis</name>
    <dbReference type="NCBI Taxonomy" id="2987524"/>
    <lineage>
        <taxon>Bacteria</taxon>
        <taxon>Pseudomonadati</taxon>
        <taxon>Pseudomonadota</taxon>
        <taxon>Betaproteobacteria</taxon>
        <taxon>Burkholderiales</taxon>
        <taxon>Oxalobacteraceae</taxon>
        <taxon>Janthinobacterium</taxon>
    </lineage>
</organism>
<keyword evidence="1" id="KW-0732">Signal</keyword>
<dbReference type="Pfam" id="PF07661">
    <property type="entry name" value="MORN_2"/>
    <property type="match status" value="4"/>
</dbReference>
<comment type="caution">
    <text evidence="2">The sequence shown here is derived from an EMBL/GenBank/DDBJ whole genome shotgun (WGS) entry which is preliminary data.</text>
</comment>
<feature type="signal peptide" evidence="1">
    <location>
        <begin position="1"/>
        <end position="27"/>
    </location>
</feature>
<dbReference type="Gene3D" id="2.20.110.10">
    <property type="entry name" value="Histone H3 K4-specific methyltransferase SET7/9 N-terminal domain"/>
    <property type="match status" value="2"/>
</dbReference>
<sequence length="373" mass="42383">MFLRLLRACRNSATLALAMLSPAMAYAGPPAALPSQAQTLYLDEDYAPTERDRASYLLRQPLPRDEARQAWHAQLYNVQAPGRLHLDVYVKSPEFSAGEYVHMRKTYYDDGQLAVQIALDGNGVRDGESLHYHPNGQLAERETFRAGVAEGAYTTFHENGQLLSVREFRAGKLADGEYLSYHANGKINSRSRFRGGQLHGVYEVFYGDGQLYQSGPFADGARHGPLVSYWPDGRLQSSQAYVRNRLDGWSLRYHQDGKLARKTLYRADIMLSEEVWGEDGKPLRRGQWDEQQRAQGEFREWFPGGEPVSILFYLDGQLHGPLRIWHYTGVLKETAHFVHGKMHGPQHIWGKDGSLRAICHWRDGERFGACQTE</sequence>
<dbReference type="SUPFAM" id="SSF82185">
    <property type="entry name" value="Histone H3 K4-specific methyltransferase SET7/9 N-terminal domain"/>
    <property type="match status" value="3"/>
</dbReference>
<accession>A0ABT5K7N3</accession>
<dbReference type="EMBL" id="JAQQXR010000016">
    <property type="protein sequence ID" value="MDC8760665.1"/>
    <property type="molecule type" value="Genomic_DNA"/>
</dbReference>
<dbReference type="InterPro" id="IPR011652">
    <property type="entry name" value="MORN_2"/>
</dbReference>
<dbReference type="Proteomes" id="UP001221208">
    <property type="component" value="Unassembled WGS sequence"/>
</dbReference>